<dbReference type="InterPro" id="IPR029062">
    <property type="entry name" value="Class_I_gatase-like"/>
</dbReference>
<keyword evidence="6" id="KW-1185">Reference proteome</keyword>
<evidence type="ECO:0000256" key="1">
    <source>
        <dbReference type="ARBA" id="ARBA00023016"/>
    </source>
</evidence>
<comment type="similarity">
    <text evidence="3">Belongs to the peptidase C56 family. HSP31-like subfamily.</text>
</comment>
<dbReference type="InterPro" id="IPR002818">
    <property type="entry name" value="DJ-1/PfpI"/>
</dbReference>
<dbReference type="Gene3D" id="3.40.50.880">
    <property type="match status" value="1"/>
</dbReference>
<name>A0ABS2EQR5_9LACO</name>
<evidence type="ECO:0000313" key="6">
    <source>
        <dbReference type="Proteomes" id="UP000776629"/>
    </source>
</evidence>
<sequence>MKKVLVVETNQATYGARKEATGLWLGETTEFITQLQATGWQVDYVSPRGGYVPVDPRSLKYLDAAGWRCYQDPAFQKVALARTQAPEQVDPTKYTAIYFAGGHGVMWDFPTNRQLQVIAEVIYQNGGYVTSVCHGIAGLFNLKLPNGTPLIAGKRVTGFTRAEEVLAGKRRLVPFLNQNLAQQKGAKFVKRRAYAQFAVTDGRLITGQNPFSATAVAKKLLVAINQEGSN</sequence>
<comment type="caution">
    <text evidence="5">The sequence shown here is derived from an EMBL/GenBank/DDBJ whole genome shotgun (WGS) entry which is preliminary data.</text>
</comment>
<reference evidence="5 6" key="1">
    <citation type="journal article" date="2021" name="Sci. Rep.">
        <title>The distribution of antibiotic resistance genes in chicken gut microbiota commensals.</title>
        <authorList>
            <person name="Juricova H."/>
            <person name="Matiasovicova J."/>
            <person name="Kubasova T."/>
            <person name="Cejkova D."/>
            <person name="Rychlik I."/>
        </authorList>
    </citation>
    <scope>NUCLEOTIDE SEQUENCE [LARGE SCALE GENOMIC DNA]</scope>
    <source>
        <strain evidence="5 6">An810</strain>
    </source>
</reference>
<proteinExistence type="inferred from homology"/>
<keyword evidence="5" id="KW-0315">Glutamine amidotransferase</keyword>
<protein>
    <submittedName>
        <fullName evidence="5">Type 1 glutamine amidotransferase domain-containing protein</fullName>
    </submittedName>
</protein>
<evidence type="ECO:0000256" key="3">
    <source>
        <dbReference type="ARBA" id="ARBA00038493"/>
    </source>
</evidence>
<dbReference type="PANTHER" id="PTHR48094:SF11">
    <property type="entry name" value="GLUTATHIONE-INDEPENDENT GLYOXALASE HSP31-RELATED"/>
    <property type="match status" value="1"/>
</dbReference>
<gene>
    <name evidence="5" type="ORF">H5993_07995</name>
</gene>
<keyword evidence="2" id="KW-0456">Lyase</keyword>
<dbReference type="EMBL" id="JACJJQ010000044">
    <property type="protein sequence ID" value="MBM6754696.1"/>
    <property type="molecule type" value="Genomic_DNA"/>
</dbReference>
<dbReference type="RefSeq" id="WP_180870712.1">
    <property type="nucleotide sequence ID" value="NZ_JACJJQ010000044.1"/>
</dbReference>
<dbReference type="Pfam" id="PF01965">
    <property type="entry name" value="DJ-1_PfpI"/>
    <property type="match status" value="1"/>
</dbReference>
<keyword evidence="1" id="KW-0346">Stress response</keyword>
<dbReference type="InterPro" id="IPR050325">
    <property type="entry name" value="Prot/Nucl_acid_deglycase"/>
</dbReference>
<dbReference type="PANTHER" id="PTHR48094">
    <property type="entry name" value="PROTEIN/NUCLEIC ACID DEGLYCASE DJ-1-RELATED"/>
    <property type="match status" value="1"/>
</dbReference>
<feature type="domain" description="DJ-1/PfpI" evidence="4">
    <location>
        <begin position="27"/>
        <end position="221"/>
    </location>
</feature>
<evidence type="ECO:0000256" key="2">
    <source>
        <dbReference type="ARBA" id="ARBA00023239"/>
    </source>
</evidence>
<organism evidence="5 6">
    <name type="scientific">Limosilactobacillus alvi</name>
    <dbReference type="NCBI Taxonomy" id="990412"/>
    <lineage>
        <taxon>Bacteria</taxon>
        <taxon>Bacillati</taxon>
        <taxon>Bacillota</taxon>
        <taxon>Bacilli</taxon>
        <taxon>Lactobacillales</taxon>
        <taxon>Lactobacillaceae</taxon>
        <taxon>Limosilactobacillus</taxon>
    </lineage>
</organism>
<evidence type="ECO:0000259" key="4">
    <source>
        <dbReference type="Pfam" id="PF01965"/>
    </source>
</evidence>
<dbReference type="Proteomes" id="UP000776629">
    <property type="component" value="Unassembled WGS sequence"/>
</dbReference>
<dbReference type="CDD" id="cd03141">
    <property type="entry name" value="GATase1_Hsp31_like"/>
    <property type="match status" value="1"/>
</dbReference>
<dbReference type="SUPFAM" id="SSF52317">
    <property type="entry name" value="Class I glutamine amidotransferase-like"/>
    <property type="match status" value="1"/>
</dbReference>
<evidence type="ECO:0000313" key="5">
    <source>
        <dbReference type="EMBL" id="MBM6754696.1"/>
    </source>
</evidence>
<accession>A0ABS2EQR5</accession>